<evidence type="ECO:0000256" key="2">
    <source>
        <dbReference type="SAM" id="SignalP"/>
    </source>
</evidence>
<comment type="caution">
    <text evidence="4">The sequence shown here is derived from an EMBL/GenBank/DDBJ whole genome shotgun (WGS) entry which is preliminary data.</text>
</comment>
<dbReference type="InterPro" id="IPR013783">
    <property type="entry name" value="Ig-like_fold"/>
</dbReference>
<dbReference type="Pfam" id="PF18962">
    <property type="entry name" value="Por_Secre_tail"/>
    <property type="match status" value="1"/>
</dbReference>
<evidence type="ECO:0000313" key="4">
    <source>
        <dbReference type="EMBL" id="TXC78572.1"/>
    </source>
</evidence>
<gene>
    <name evidence="4" type="ORF">FRX97_07595</name>
</gene>
<protein>
    <submittedName>
        <fullName evidence="4">T9SS type A sorting domain-containing protein</fullName>
    </submittedName>
</protein>
<dbReference type="Proteomes" id="UP000321168">
    <property type="component" value="Unassembled WGS sequence"/>
</dbReference>
<dbReference type="OrthoDB" id="9770043at2"/>
<reference evidence="4 5" key="1">
    <citation type="submission" date="2019-08" db="EMBL/GenBank/DDBJ databases">
        <title>Genome of Luteibaculum oceani JCM 18817.</title>
        <authorList>
            <person name="Bowman J.P."/>
        </authorList>
    </citation>
    <scope>NUCLEOTIDE SEQUENCE [LARGE SCALE GENOMIC DNA]</scope>
    <source>
        <strain evidence="4 5">JCM 18817</strain>
    </source>
</reference>
<dbReference type="EMBL" id="VORB01000006">
    <property type="protein sequence ID" value="TXC78572.1"/>
    <property type="molecule type" value="Genomic_DNA"/>
</dbReference>
<evidence type="ECO:0000313" key="5">
    <source>
        <dbReference type="Proteomes" id="UP000321168"/>
    </source>
</evidence>
<name>A0A5C6UYS9_9FLAO</name>
<dbReference type="InterPro" id="IPR026444">
    <property type="entry name" value="Secre_tail"/>
</dbReference>
<dbReference type="RefSeq" id="WP_147014599.1">
    <property type="nucleotide sequence ID" value="NZ_VORB01000006.1"/>
</dbReference>
<evidence type="ECO:0000256" key="1">
    <source>
        <dbReference type="ARBA" id="ARBA00022729"/>
    </source>
</evidence>
<sequence length="1251" mass="142327">MKLPFLKSILYLLSLSLSLSLPVLGQNNPSCDNQGLDKAMYVDDFMRFIEPSQFNYTHANYNLYNDSTSIDWVGYRKRADFNRSILGNPQKEHALLWYAQKNKINYLIMFGTSWIFDQGTSKENHIYSAYRDLLAEFTCKASQLGIEVGLALNENFDNYSSDLKSNREVENVRRVSKQMLVEQLDNDTLWEGWEVISPIIDRFPNAEITINPVLSTVIAIRDFNKEIDSYRSRNNQKSGGCSGLLKNLGIKAICTEYEWWLPDGQELQDFPTKPQELIEYNRTVLDSLVWRFDNKFLPYLRALKVFKDTGEIARVESYLSPWWYPGLEGNNQAPYDQEDYYQKFYEIDGNPNDTAALYYKFAAQANPLLDRWHIAAWTTTPWDIDGMEAYRKMVSMIKSQVEHPSYNGDSIDIFPIFYTESSNFIKEEDFYPKEDDPNHVPGDGQYSDYVGDLLSKGKNANGKSIQEIQSDFKASWDTIIGDGNNIKLGGFNWFMWSIMPHIIYSDDTTSSDTLKFRKNPHYGNRELVDLYMHFFPDPAKGLHTLEIYNNARAPFGNQNKWFQNGHDYQWRYVTQYLKKNSQTWEWDPKDVINNRSRSARVHTYDPSGLNGGPIAVKDSIYYVQTTDNNGCITTSAPVLVKFQNKELYIKDYELDDGSEPLQTPTNQNNLRFWTSIWVNQIEDVSNAGGLESSRPIPGEDHWVHVRLTNKGNEPTRGGEKLSVYFAKKSTDQPWPRNWIWNPVSGKFVGDRINHAPVYIPPISANTDTVISILWKGGPDPEVFDEPIEFLSGLFGGISFSGLQYKLLSLTYHDNFDFLARIERSENPPYGMVAEESSNIMDNVIANNAISLNKTLDITVSGKLFYFGSNKESKGENQDNRDLSLRKNQAEVDTIGNGSLHRFLGWQTTNLEVANYRGKASLQLNFTQSDSGTHSLNNDGAVIINLGQNLFTKWVNSGMQGAGVEIFPLSGHIPSTQFGAEEPEHQTIDTLHTTIRLTAANAWVGGLNMKHEELRNIEIGFRMDSALAKETNEDEYYKFKIQQRVNSLSQQNELTGEQVYNLHYLKCAKPEIVKVQIGDIVNLTAHTVGAELATSFQWVKNGEDIVGAVLPNFRPDLSHPGNYSVKVRYDNGCIAESDDMELNYSSNPSPSLLNRGGGADGKVLHISEKNSLGVSAYPNPMKESLEIIFKKQVFGISKLMLFDMTGKLVVKRDLSESNLYKHKIDVSSLESGFYTLVIEGGSEKYSKILIKE</sequence>
<feature type="domain" description="Secretion system C-terminal sorting" evidence="3">
    <location>
        <begin position="1176"/>
        <end position="1249"/>
    </location>
</feature>
<dbReference type="Gene3D" id="2.60.40.10">
    <property type="entry name" value="Immunoglobulins"/>
    <property type="match status" value="1"/>
</dbReference>
<proteinExistence type="predicted"/>
<feature type="signal peptide" evidence="2">
    <location>
        <begin position="1"/>
        <end position="25"/>
    </location>
</feature>
<evidence type="ECO:0000259" key="3">
    <source>
        <dbReference type="Pfam" id="PF18962"/>
    </source>
</evidence>
<dbReference type="AlphaFoldDB" id="A0A5C6UYS9"/>
<dbReference type="NCBIfam" id="TIGR04183">
    <property type="entry name" value="Por_Secre_tail"/>
    <property type="match status" value="1"/>
</dbReference>
<accession>A0A5C6UYS9</accession>
<organism evidence="4 5">
    <name type="scientific">Luteibaculum oceani</name>
    <dbReference type="NCBI Taxonomy" id="1294296"/>
    <lineage>
        <taxon>Bacteria</taxon>
        <taxon>Pseudomonadati</taxon>
        <taxon>Bacteroidota</taxon>
        <taxon>Flavobacteriia</taxon>
        <taxon>Flavobacteriales</taxon>
        <taxon>Luteibaculaceae</taxon>
        <taxon>Luteibaculum</taxon>
    </lineage>
</organism>
<keyword evidence="1 2" id="KW-0732">Signal</keyword>
<keyword evidence="5" id="KW-1185">Reference proteome</keyword>
<feature type="chain" id="PRO_5023002585" evidence="2">
    <location>
        <begin position="26"/>
        <end position="1251"/>
    </location>
</feature>